<feature type="compositionally biased region" description="Polar residues" evidence="3">
    <location>
        <begin position="7"/>
        <end position="20"/>
    </location>
</feature>
<dbReference type="AlphaFoldDB" id="A0A1G9T9M0"/>
<gene>
    <name evidence="5" type="ORF">SAMN04489726_1650</name>
</gene>
<evidence type="ECO:0000256" key="2">
    <source>
        <dbReference type="ARBA" id="ARBA00023002"/>
    </source>
</evidence>
<dbReference type="InterPro" id="IPR057326">
    <property type="entry name" value="KR_dom"/>
</dbReference>
<evidence type="ECO:0000256" key="1">
    <source>
        <dbReference type="ARBA" id="ARBA00006484"/>
    </source>
</evidence>
<keyword evidence="2" id="KW-0560">Oxidoreductase</keyword>
<dbReference type="PRINTS" id="PR00081">
    <property type="entry name" value="GDHRDH"/>
</dbReference>
<dbReference type="OrthoDB" id="9809287at2"/>
<comment type="similarity">
    <text evidence="1">Belongs to the short-chain dehydrogenases/reductases (SDR) family.</text>
</comment>
<reference evidence="5 6" key="1">
    <citation type="submission" date="2016-10" db="EMBL/GenBank/DDBJ databases">
        <authorList>
            <person name="de Groot N.N."/>
        </authorList>
    </citation>
    <scope>NUCLEOTIDE SEQUENCE [LARGE SCALE GENOMIC DNA]</scope>
    <source>
        <strain evidence="5 6">DSM 44149</strain>
    </source>
</reference>
<dbReference type="eggNOG" id="COG1028">
    <property type="taxonomic scope" value="Bacteria"/>
</dbReference>
<dbReference type="Proteomes" id="UP000183376">
    <property type="component" value="Chromosome I"/>
</dbReference>
<feature type="domain" description="Ketoreductase" evidence="4">
    <location>
        <begin position="41"/>
        <end position="228"/>
    </location>
</feature>
<dbReference type="SMART" id="SM00822">
    <property type="entry name" value="PKS_KR"/>
    <property type="match status" value="1"/>
</dbReference>
<evidence type="ECO:0000313" key="6">
    <source>
        <dbReference type="Proteomes" id="UP000183376"/>
    </source>
</evidence>
<proteinExistence type="inferred from homology"/>
<dbReference type="PANTHER" id="PTHR48107:SF16">
    <property type="entry name" value="NADPH-DEPENDENT ALDEHYDE REDUCTASE 1, CHLOROPLASTIC"/>
    <property type="match status" value="1"/>
</dbReference>
<accession>A0A1G9T9M0</accession>
<dbReference type="PRINTS" id="PR00080">
    <property type="entry name" value="SDRFAMILY"/>
</dbReference>
<dbReference type="Gene3D" id="3.40.50.720">
    <property type="entry name" value="NAD(P)-binding Rossmann-like Domain"/>
    <property type="match status" value="1"/>
</dbReference>
<dbReference type="PROSITE" id="PS00061">
    <property type="entry name" value="ADH_SHORT"/>
    <property type="match status" value="1"/>
</dbReference>
<keyword evidence="6" id="KW-1185">Reference proteome</keyword>
<dbReference type="SUPFAM" id="SSF51735">
    <property type="entry name" value="NAD(P)-binding Rossmann-fold domains"/>
    <property type="match status" value="1"/>
</dbReference>
<protein>
    <submittedName>
        <fullName evidence="5">NAD(P)-dependent dehydrogenase, short-chain alcohol dehydrogenase family</fullName>
    </submittedName>
</protein>
<dbReference type="GO" id="GO:0016614">
    <property type="term" value="F:oxidoreductase activity, acting on CH-OH group of donors"/>
    <property type="evidence" value="ECO:0007669"/>
    <property type="project" value="UniProtKB-ARBA"/>
</dbReference>
<dbReference type="InterPro" id="IPR002347">
    <property type="entry name" value="SDR_fam"/>
</dbReference>
<dbReference type="InterPro" id="IPR020904">
    <property type="entry name" value="Sc_DH/Rdtase_CS"/>
</dbReference>
<dbReference type="Pfam" id="PF13561">
    <property type="entry name" value="adh_short_C2"/>
    <property type="match status" value="1"/>
</dbReference>
<dbReference type="RefSeq" id="WP_030433037.1">
    <property type="nucleotide sequence ID" value="NZ_JOEF01000035.1"/>
</dbReference>
<dbReference type="PANTHER" id="PTHR48107">
    <property type="entry name" value="NADPH-DEPENDENT ALDEHYDE REDUCTASE-LIKE PROTEIN, CHLOROPLASTIC-RELATED"/>
    <property type="match status" value="1"/>
</dbReference>
<sequence length="287" mass="30670">MAIEGQQPEQQQSYPGSTDEMSPEPHDEMRGYVGRGLLAGRKALITGGDSGIGRAVAVAFAKEGADVAIGYLDEQEDADAEHTKSLIEAEGRTALVLRADLAEEQNCRDVVRRTVDGLGGLDLLVNNVATQQPVQDFAELDPEQWDRTFKVNIYSYYWVTLAALPHLPTGSAVINTSSVNGLRGNKSLIDYSATKGAVNALTYSLAQALRERGVRVNAVAPGPVWTPLIPATMGEEKVSEFGTQAPMGRAAQPDEIAPSYVFFAADQLSSYYTGEVLAPIGGETLPG</sequence>
<name>A0A1G9T9M0_ALLAB</name>
<organism evidence="5 6">
    <name type="scientific">Allokutzneria albata</name>
    <name type="common">Kibdelosporangium albatum</name>
    <dbReference type="NCBI Taxonomy" id="211114"/>
    <lineage>
        <taxon>Bacteria</taxon>
        <taxon>Bacillati</taxon>
        <taxon>Actinomycetota</taxon>
        <taxon>Actinomycetes</taxon>
        <taxon>Pseudonocardiales</taxon>
        <taxon>Pseudonocardiaceae</taxon>
        <taxon>Allokutzneria</taxon>
    </lineage>
</organism>
<dbReference type="FunFam" id="3.40.50.720:FF:000084">
    <property type="entry name" value="Short-chain dehydrogenase reductase"/>
    <property type="match status" value="1"/>
</dbReference>
<evidence type="ECO:0000256" key="3">
    <source>
        <dbReference type="SAM" id="MobiDB-lite"/>
    </source>
</evidence>
<evidence type="ECO:0000313" key="5">
    <source>
        <dbReference type="EMBL" id="SDM44341.1"/>
    </source>
</evidence>
<dbReference type="STRING" id="211114.SAMN04489726_1650"/>
<evidence type="ECO:0000259" key="4">
    <source>
        <dbReference type="SMART" id="SM00822"/>
    </source>
</evidence>
<feature type="region of interest" description="Disordered" evidence="3">
    <location>
        <begin position="1"/>
        <end position="31"/>
    </location>
</feature>
<dbReference type="EMBL" id="LT629701">
    <property type="protein sequence ID" value="SDM44341.1"/>
    <property type="molecule type" value="Genomic_DNA"/>
</dbReference>
<dbReference type="InterPro" id="IPR036291">
    <property type="entry name" value="NAD(P)-bd_dom_sf"/>
</dbReference>